<evidence type="ECO:0000313" key="2">
    <source>
        <dbReference type="EMBL" id="KAJ7219519.1"/>
    </source>
</evidence>
<organism evidence="2 3">
    <name type="scientific">Mycena pura</name>
    <dbReference type="NCBI Taxonomy" id="153505"/>
    <lineage>
        <taxon>Eukaryota</taxon>
        <taxon>Fungi</taxon>
        <taxon>Dikarya</taxon>
        <taxon>Basidiomycota</taxon>
        <taxon>Agaricomycotina</taxon>
        <taxon>Agaricomycetes</taxon>
        <taxon>Agaricomycetidae</taxon>
        <taxon>Agaricales</taxon>
        <taxon>Marasmiineae</taxon>
        <taxon>Mycenaceae</taxon>
        <taxon>Mycena</taxon>
    </lineage>
</organism>
<name>A0AAD6YII0_9AGAR</name>
<comment type="caution">
    <text evidence="2">The sequence shown here is derived from an EMBL/GenBank/DDBJ whole genome shotgun (WGS) entry which is preliminary data.</text>
</comment>
<feature type="region of interest" description="Disordered" evidence="1">
    <location>
        <begin position="1"/>
        <end position="53"/>
    </location>
</feature>
<gene>
    <name evidence="2" type="ORF">GGX14DRAFT_560601</name>
</gene>
<accession>A0AAD6YII0</accession>
<dbReference type="EMBL" id="JARJCW010000011">
    <property type="protein sequence ID" value="KAJ7219519.1"/>
    <property type="molecule type" value="Genomic_DNA"/>
</dbReference>
<reference evidence="2" key="1">
    <citation type="submission" date="2023-03" db="EMBL/GenBank/DDBJ databases">
        <title>Massive genome expansion in bonnet fungi (Mycena s.s.) driven by repeated elements and novel gene families across ecological guilds.</title>
        <authorList>
            <consortium name="Lawrence Berkeley National Laboratory"/>
            <person name="Harder C.B."/>
            <person name="Miyauchi S."/>
            <person name="Viragh M."/>
            <person name="Kuo A."/>
            <person name="Thoen E."/>
            <person name="Andreopoulos B."/>
            <person name="Lu D."/>
            <person name="Skrede I."/>
            <person name="Drula E."/>
            <person name="Henrissat B."/>
            <person name="Morin E."/>
            <person name="Kohler A."/>
            <person name="Barry K."/>
            <person name="LaButti K."/>
            <person name="Morin E."/>
            <person name="Salamov A."/>
            <person name="Lipzen A."/>
            <person name="Mereny Z."/>
            <person name="Hegedus B."/>
            <person name="Baldrian P."/>
            <person name="Stursova M."/>
            <person name="Weitz H."/>
            <person name="Taylor A."/>
            <person name="Grigoriev I.V."/>
            <person name="Nagy L.G."/>
            <person name="Martin F."/>
            <person name="Kauserud H."/>
        </authorList>
    </citation>
    <scope>NUCLEOTIDE SEQUENCE</scope>
    <source>
        <strain evidence="2">9144</strain>
    </source>
</reference>
<keyword evidence="3" id="KW-1185">Reference proteome</keyword>
<sequence>MSSSGSTSESTDSDSQSRASESTSSSSSGASGWASGFLGQMSDDSGSDAASDLETRPPILRRWIQREIDTMYDNRYEAPRTALPRGPSYLHYVLTTFKSGRPDHFRQALRIGPETFDALLITIQQDSVFANNSNNAQLPVDQQLAVALYRFGHDGNGASLQSVANWAGLGKGTIHLITRRVLTAILRPDFVRSAVRLPTEEEKE</sequence>
<feature type="compositionally biased region" description="Low complexity" evidence="1">
    <location>
        <begin position="42"/>
        <end position="52"/>
    </location>
</feature>
<dbReference type="Proteomes" id="UP001219525">
    <property type="component" value="Unassembled WGS sequence"/>
</dbReference>
<proteinExistence type="predicted"/>
<evidence type="ECO:0000256" key="1">
    <source>
        <dbReference type="SAM" id="MobiDB-lite"/>
    </source>
</evidence>
<protein>
    <submittedName>
        <fullName evidence="2">Uncharacterized protein</fullName>
    </submittedName>
</protein>
<dbReference type="AlphaFoldDB" id="A0AAD6YII0"/>
<feature type="compositionally biased region" description="Low complexity" evidence="1">
    <location>
        <begin position="1"/>
        <end position="35"/>
    </location>
</feature>
<evidence type="ECO:0000313" key="3">
    <source>
        <dbReference type="Proteomes" id="UP001219525"/>
    </source>
</evidence>